<organism evidence="2 3">
    <name type="scientific">Candidatus Taylorbacteria bacterium RIFCSPHIGHO2_02_49_25</name>
    <dbReference type="NCBI Taxonomy" id="1802305"/>
    <lineage>
        <taxon>Bacteria</taxon>
        <taxon>Candidatus Tayloriibacteriota</taxon>
    </lineage>
</organism>
<reference evidence="2 3" key="1">
    <citation type="journal article" date="2016" name="Nat. Commun.">
        <title>Thousands of microbial genomes shed light on interconnected biogeochemical processes in an aquifer system.</title>
        <authorList>
            <person name="Anantharaman K."/>
            <person name="Brown C.T."/>
            <person name="Hug L.A."/>
            <person name="Sharon I."/>
            <person name="Castelle C.J."/>
            <person name="Probst A.J."/>
            <person name="Thomas B.C."/>
            <person name="Singh A."/>
            <person name="Wilkins M.J."/>
            <person name="Karaoz U."/>
            <person name="Brodie E.L."/>
            <person name="Williams K.H."/>
            <person name="Hubbard S.S."/>
            <person name="Banfield J.F."/>
        </authorList>
    </citation>
    <scope>NUCLEOTIDE SEQUENCE [LARGE SCALE GENOMIC DNA]</scope>
</reference>
<evidence type="ECO:0000313" key="2">
    <source>
        <dbReference type="EMBL" id="OHA22198.1"/>
    </source>
</evidence>
<dbReference type="InterPro" id="IPR027981">
    <property type="entry name" value="DUF4446"/>
</dbReference>
<dbReference type="Proteomes" id="UP000176493">
    <property type="component" value="Unassembled WGS sequence"/>
</dbReference>
<protein>
    <recommendedName>
        <fullName evidence="4">DUF4446 domain-containing protein</fullName>
    </recommendedName>
</protein>
<keyword evidence="1" id="KW-1133">Transmembrane helix</keyword>
<evidence type="ECO:0000313" key="3">
    <source>
        <dbReference type="Proteomes" id="UP000176493"/>
    </source>
</evidence>
<comment type="caution">
    <text evidence="2">The sequence shown here is derived from an EMBL/GenBank/DDBJ whole genome shotgun (WGS) entry which is preliminary data.</text>
</comment>
<evidence type="ECO:0008006" key="4">
    <source>
        <dbReference type="Google" id="ProtNLM"/>
    </source>
</evidence>
<keyword evidence="1" id="KW-0472">Membrane</keyword>
<dbReference type="AlphaFoldDB" id="A0A1G2ME83"/>
<sequence length="156" mass="17452">MELSTDTLLFIFAAAAVIAVFLGLHTEWRMNRLLRGKSGKTLEEIIIRNSSDIEKFRQFRKELESYLETVEKRLQKSVCGVGTVRFNPFKGTGAGGNTSFATAFLDEKENGVVLSTLYARERVGVYAKPIRGGTSEHELTNEEKEAIANAKKQLHL</sequence>
<keyword evidence="1" id="KW-0812">Transmembrane</keyword>
<evidence type="ECO:0000256" key="1">
    <source>
        <dbReference type="SAM" id="Phobius"/>
    </source>
</evidence>
<dbReference type="EMBL" id="MHRJ01000030">
    <property type="protein sequence ID" value="OHA22198.1"/>
    <property type="molecule type" value="Genomic_DNA"/>
</dbReference>
<accession>A0A1G2ME83</accession>
<gene>
    <name evidence="2" type="ORF">A2W52_00770</name>
</gene>
<proteinExistence type="predicted"/>
<name>A0A1G2ME83_9BACT</name>
<dbReference type="Pfam" id="PF14584">
    <property type="entry name" value="DUF4446"/>
    <property type="match status" value="1"/>
</dbReference>
<feature type="transmembrane region" description="Helical" evidence="1">
    <location>
        <begin position="6"/>
        <end position="25"/>
    </location>
</feature>